<evidence type="ECO:0000313" key="2">
    <source>
        <dbReference type="Proteomes" id="UP001652542"/>
    </source>
</evidence>
<reference evidence="1 2" key="1">
    <citation type="submission" date="2022-10" db="EMBL/GenBank/DDBJ databases">
        <title>Defluviimonas sp. nov., isolated from ocean surface water.</title>
        <authorList>
            <person name="He W."/>
            <person name="Wang L."/>
            <person name="Zhang D.-F."/>
        </authorList>
    </citation>
    <scope>NUCLEOTIDE SEQUENCE [LARGE SCALE GENOMIC DNA]</scope>
    <source>
        <strain evidence="1 2">WL0002</strain>
    </source>
</reference>
<organism evidence="1 2">
    <name type="scientific">Albidovulum marisflavi</name>
    <dbReference type="NCBI Taxonomy" id="2984159"/>
    <lineage>
        <taxon>Bacteria</taxon>
        <taxon>Pseudomonadati</taxon>
        <taxon>Pseudomonadota</taxon>
        <taxon>Alphaproteobacteria</taxon>
        <taxon>Rhodobacterales</taxon>
        <taxon>Paracoccaceae</taxon>
        <taxon>Albidovulum</taxon>
    </lineage>
</organism>
<dbReference type="EMBL" id="JAOWKY010000001">
    <property type="protein sequence ID" value="MCV2867267.1"/>
    <property type="molecule type" value="Genomic_DNA"/>
</dbReference>
<keyword evidence="2" id="KW-1185">Reference proteome</keyword>
<name>A0ABT2Z811_9RHOB</name>
<dbReference type="RefSeq" id="WP_263732930.1">
    <property type="nucleotide sequence ID" value="NZ_JAOWKY010000001.1"/>
</dbReference>
<dbReference type="Proteomes" id="UP001652542">
    <property type="component" value="Unassembled WGS sequence"/>
</dbReference>
<comment type="caution">
    <text evidence="1">The sequence shown here is derived from an EMBL/GenBank/DDBJ whole genome shotgun (WGS) entry which is preliminary data.</text>
</comment>
<evidence type="ECO:0000313" key="1">
    <source>
        <dbReference type="EMBL" id="MCV2867267.1"/>
    </source>
</evidence>
<gene>
    <name evidence="1" type="ORF">OEW28_01330</name>
</gene>
<sequence length="225" mass="24333">MPTINLYLEPEDALPAQDVKKIADKVKGKTKTFSLPDKYLNATKIKSNFDVRKELLLWAGKEFGLSGAGAKTLVGKAGLQGRLTEIGSYDLVFTVSADVAGEVKTFRIKGELEILAKDPIAAPEPCKVTYANGKVRSACEGDRNLKTKIESIALAGPTETGHGRVPYLGGALHAHATNTESVAWFWKGETMHVVATGKKNNQNKTQQRGGKGAALKTMQYDWDEG</sequence>
<protein>
    <submittedName>
        <fullName evidence="1">Uncharacterized protein</fullName>
    </submittedName>
</protein>
<proteinExistence type="predicted"/>
<accession>A0ABT2Z811</accession>